<dbReference type="PANTHER" id="PTHR33116">
    <property type="entry name" value="REVERSE TRANSCRIPTASE ZINC-BINDING DOMAIN-CONTAINING PROTEIN-RELATED-RELATED"/>
    <property type="match status" value="1"/>
</dbReference>
<organism evidence="1">
    <name type="scientific">Oryza sativa subsp. japonica</name>
    <name type="common">Rice</name>
    <dbReference type="NCBI Taxonomy" id="39947"/>
    <lineage>
        <taxon>Eukaryota</taxon>
        <taxon>Viridiplantae</taxon>
        <taxon>Streptophyta</taxon>
        <taxon>Embryophyta</taxon>
        <taxon>Tracheophyta</taxon>
        <taxon>Spermatophyta</taxon>
        <taxon>Magnoliopsida</taxon>
        <taxon>Liliopsida</taxon>
        <taxon>Poales</taxon>
        <taxon>Poaceae</taxon>
        <taxon>BOP clade</taxon>
        <taxon>Oryzoideae</taxon>
        <taxon>Oryzeae</taxon>
        <taxon>Oryzinae</taxon>
        <taxon>Oryza</taxon>
        <taxon>Oryza sativa</taxon>
    </lineage>
</organism>
<dbReference type="AlphaFoldDB" id="A0A5S6RC83"/>
<proteinExistence type="predicted"/>
<name>A0A5S6RC83_ORYSJ</name>
<sequence>MAAFPLPKGTIEAIDRRRRSFLWTGEESYHGSKCLIAWDQVCRSKKQGGLGIKHLQTQNTALLVKMLHRLFTQPSPWASWISKEHQNYPLGSIDLGPHWRSLIALLPLLRKHTKMLPGDGRHINFWHDVWLDGQLSAKFQALYTHTVKLNCLLSSVLHEDFRCFFVPRITPTAQQQMMQLQYLLQNVTLSTEPDEIVCNLKTKNGLISSSELYRSEMATFETWPPWSAIWRSAAPPRVKFFAWLMSKNRLPTRVNLHKKTILPTPTCELCNANLEDTYHIFLRCPMAAAFWNMIQIIPEISSLSDLHNLELSGPLPTFLSSTFFLLCCWRLWNHRNEVVFQNLPPSISRLINSCLQDAKLWAHRFNPSQKSVLPLWTSILSSPLTLL</sequence>
<dbReference type="Pfam" id="PF13966">
    <property type="entry name" value="zf-RVT"/>
    <property type="match status" value="1"/>
</dbReference>
<evidence type="ECO:0000313" key="1">
    <source>
        <dbReference type="EMBL" id="ABF93955.1"/>
    </source>
</evidence>
<protein>
    <submittedName>
        <fullName evidence="1">Retrotransposon protein, putative, unclassified</fullName>
    </submittedName>
</protein>
<gene>
    <name evidence="1" type="ordered locus">LOC_Os03g05240</name>
</gene>
<dbReference type="InterPro" id="IPR026960">
    <property type="entry name" value="RVT-Znf"/>
</dbReference>
<accession>A0A5S6RC83</accession>
<accession>Q8H031</accession>
<reference evidence="1" key="2">
    <citation type="submission" date="2006-06" db="EMBL/GenBank/DDBJ databases">
        <authorList>
            <person name="Buell R."/>
            <person name="Wing R.A."/>
            <person name="McCombie W.A."/>
            <person name="Ouyang S."/>
        </authorList>
    </citation>
    <scope>NUCLEOTIDE SEQUENCE</scope>
</reference>
<reference evidence="1" key="1">
    <citation type="journal article" date="2005" name="Genome Res.">
        <title>Sequence, annotation, and analysis of synteny between rice chromosome 3 and diverged grass species.</title>
        <authorList>
            <consortium name="Rice Chromosome 3 Sequencing Consortium"/>
            <person name="Buell C.R."/>
            <person name="Yuan Q."/>
            <person name="Ouyang S."/>
            <person name="Liu J."/>
            <person name="Zhu W."/>
            <person name="Wang A."/>
            <person name="Maiti R."/>
            <person name="Haas B."/>
            <person name="Wortman J."/>
            <person name="Pertea M."/>
            <person name="Jones K.M."/>
            <person name="Kim M."/>
            <person name="Overton L."/>
            <person name="Tsitrin T."/>
            <person name="Fadrosh D."/>
            <person name="Bera J."/>
            <person name="Weaver B."/>
            <person name="Jin S."/>
            <person name="Johri S."/>
            <person name="Reardon M."/>
            <person name="Webb K."/>
            <person name="Hill J."/>
            <person name="Moffat K."/>
            <person name="Tallon L."/>
            <person name="Van Aken S."/>
            <person name="Lewis M."/>
            <person name="Utterback T."/>
            <person name="Feldblyum T."/>
            <person name="Zismann V."/>
            <person name="Iobst S."/>
            <person name="Hsiao J."/>
            <person name="de Vazeille A.R."/>
            <person name="Salzberg S.L."/>
            <person name="White O."/>
            <person name="Fraser C."/>
            <person name="Yu Y."/>
            <person name="Kim H."/>
            <person name="Rambo T."/>
            <person name="Currie J."/>
            <person name="Collura K."/>
            <person name="Kernodle-Thompson S."/>
            <person name="Wei F."/>
            <person name="Kudrna K."/>
            <person name="Ammiraju J.S."/>
            <person name="Luo M."/>
            <person name="Goicoechea J.L."/>
            <person name="Wing R.A."/>
            <person name="Henry D."/>
            <person name="Oates R."/>
            <person name="Palmer M."/>
            <person name="Pries G."/>
            <person name="Saski C."/>
            <person name="Simmons J."/>
            <person name="Soderlund C."/>
            <person name="Nelson W."/>
            <person name="de la Bastide M."/>
            <person name="Spiegel L."/>
            <person name="Nascimento L."/>
            <person name="Huang E."/>
            <person name="Preston R."/>
            <person name="Zutavern T."/>
            <person name="Palmer L."/>
            <person name="O'Shaughnessy A."/>
            <person name="Dike S."/>
            <person name="McCombie W.R."/>
            <person name="Minx P."/>
            <person name="Cordum H."/>
            <person name="Wilson R."/>
            <person name="Jin W."/>
            <person name="Lee H.R."/>
            <person name="Jiang J."/>
            <person name="Jackson S."/>
        </authorList>
    </citation>
    <scope>NUCLEOTIDE SEQUENCE [LARGE SCALE GENOMIC DNA]</scope>
</reference>
<dbReference type="PANTHER" id="PTHR33116:SF78">
    <property type="entry name" value="OS12G0587133 PROTEIN"/>
    <property type="match status" value="1"/>
</dbReference>
<dbReference type="EMBL" id="DP000009">
    <property type="protein sequence ID" value="ABF93955.1"/>
    <property type="molecule type" value="Genomic_DNA"/>
</dbReference>
<accession>Q947X7</accession>